<dbReference type="eggNOG" id="COG0750">
    <property type="taxonomic scope" value="Bacteria"/>
</dbReference>
<evidence type="ECO:0000256" key="2">
    <source>
        <dbReference type="ARBA" id="ARBA00004141"/>
    </source>
</evidence>
<keyword evidence="9" id="KW-0482">Metalloprotease</keyword>
<dbReference type="GO" id="GO:0016020">
    <property type="term" value="C:membrane"/>
    <property type="evidence" value="ECO:0007669"/>
    <property type="project" value="UniProtKB-SubCell"/>
</dbReference>
<evidence type="ECO:0000313" key="13">
    <source>
        <dbReference type="EMBL" id="AIC47262.1"/>
    </source>
</evidence>
<dbReference type="EMBL" id="CP007490">
    <property type="protein sequence ID" value="AIC47262.1"/>
    <property type="molecule type" value="Genomic_DNA"/>
</dbReference>
<dbReference type="InterPro" id="IPR041489">
    <property type="entry name" value="PDZ_6"/>
</dbReference>
<dbReference type="CDD" id="cd06163">
    <property type="entry name" value="S2P-M50_PDZ_RseP-like"/>
    <property type="match status" value="1"/>
</dbReference>
<evidence type="ECO:0000313" key="14">
    <source>
        <dbReference type="Proteomes" id="UP000067708"/>
    </source>
</evidence>
<evidence type="ECO:0000256" key="11">
    <source>
        <dbReference type="SAM" id="Phobius"/>
    </source>
</evidence>
<dbReference type="InterPro" id="IPR008915">
    <property type="entry name" value="Peptidase_M50"/>
</dbReference>
<feature type="transmembrane region" description="Helical" evidence="11">
    <location>
        <begin position="141"/>
        <end position="161"/>
    </location>
</feature>
<keyword evidence="14" id="KW-1185">Reference proteome</keyword>
<comment type="subcellular location">
    <subcellularLocation>
        <location evidence="2">Membrane</location>
        <topology evidence="2">Multi-pass membrane protein</topology>
    </subcellularLocation>
</comment>
<dbReference type="Proteomes" id="UP000067708">
    <property type="component" value="Chromosome"/>
</dbReference>
<feature type="domain" description="PDZ" evidence="12">
    <location>
        <begin position="147"/>
        <end position="236"/>
    </location>
</feature>
<dbReference type="STRING" id="529884.Rhola_00004430"/>
<accession>A0A060JFD9</accession>
<reference evidence="13 14" key="1">
    <citation type="journal article" date="2014" name="Int. J. Syst. Evol. Microbiol.">
        <title>Rhodoluna lacicola gen. nov., sp. nov., a planktonic freshwater bacterium with stream-lined genome.</title>
        <authorList>
            <person name="Hahn M."/>
            <person name="Schmidt J."/>
            <person name="Taipale S.J."/>
            <person name="Doolittle W.F."/>
            <person name="Koll U."/>
        </authorList>
    </citation>
    <scope>NUCLEOTIDE SEQUENCE [LARGE SCALE GENOMIC DNA]</scope>
    <source>
        <strain evidence="13 14">MWH-Ta8</strain>
    </source>
</reference>
<keyword evidence="4 13" id="KW-0645">Protease</keyword>
<evidence type="ECO:0000256" key="5">
    <source>
        <dbReference type="ARBA" id="ARBA00022692"/>
    </source>
</evidence>
<dbReference type="InterPro" id="IPR001478">
    <property type="entry name" value="PDZ"/>
</dbReference>
<keyword evidence="7" id="KW-0862">Zinc</keyword>
<evidence type="ECO:0000259" key="12">
    <source>
        <dbReference type="SMART" id="SM00228"/>
    </source>
</evidence>
<dbReference type="Pfam" id="PF02163">
    <property type="entry name" value="Peptidase_M50"/>
    <property type="match status" value="1"/>
</dbReference>
<evidence type="ECO:0000256" key="3">
    <source>
        <dbReference type="ARBA" id="ARBA00007931"/>
    </source>
</evidence>
<dbReference type="KEGG" id="rla:Rhola_00004430"/>
<dbReference type="RefSeq" id="WP_038502058.1">
    <property type="nucleotide sequence ID" value="NZ_CP007490.1"/>
</dbReference>
<keyword evidence="8 11" id="KW-1133">Transmembrane helix</keyword>
<dbReference type="SMART" id="SM00228">
    <property type="entry name" value="PDZ"/>
    <property type="match status" value="1"/>
</dbReference>
<feature type="transmembrane region" description="Helical" evidence="11">
    <location>
        <begin position="6"/>
        <end position="25"/>
    </location>
</feature>
<gene>
    <name evidence="13" type="ORF">Rhola_00004430</name>
</gene>
<feature type="transmembrane region" description="Helical" evidence="11">
    <location>
        <begin position="416"/>
        <end position="441"/>
    </location>
</feature>
<proteinExistence type="inferred from homology"/>
<dbReference type="AlphaFoldDB" id="A0A060JFD9"/>
<keyword evidence="6 13" id="KW-0378">Hydrolase</keyword>
<dbReference type="PANTHER" id="PTHR42837">
    <property type="entry name" value="REGULATOR OF SIGMA-E PROTEASE RSEP"/>
    <property type="match status" value="1"/>
</dbReference>
<evidence type="ECO:0000256" key="10">
    <source>
        <dbReference type="ARBA" id="ARBA00023136"/>
    </source>
</evidence>
<comment type="cofactor">
    <cofactor evidence="1">
        <name>Zn(2+)</name>
        <dbReference type="ChEBI" id="CHEBI:29105"/>
    </cofactor>
</comment>
<name>A0A060JFD9_9MICO</name>
<dbReference type="SUPFAM" id="SSF50156">
    <property type="entry name" value="PDZ domain-like"/>
    <property type="match status" value="1"/>
</dbReference>
<dbReference type="OrthoDB" id="9782003at2"/>
<evidence type="ECO:0000256" key="8">
    <source>
        <dbReference type="ARBA" id="ARBA00022989"/>
    </source>
</evidence>
<dbReference type="EC" id="3.4.24.-" evidence="13"/>
<dbReference type="PANTHER" id="PTHR42837:SF2">
    <property type="entry name" value="MEMBRANE METALLOPROTEASE ARASP2, CHLOROPLASTIC-RELATED"/>
    <property type="match status" value="1"/>
</dbReference>
<evidence type="ECO:0000256" key="9">
    <source>
        <dbReference type="ARBA" id="ARBA00023049"/>
    </source>
</evidence>
<protein>
    <submittedName>
        <fullName evidence="13">Putative membrane-associated Zn-dependent proteases 1</fullName>
        <ecNumber evidence="13">3.4.24.-</ecNumber>
    </submittedName>
</protein>
<dbReference type="GO" id="GO:0006508">
    <property type="term" value="P:proteolysis"/>
    <property type="evidence" value="ECO:0007669"/>
    <property type="project" value="UniProtKB-KW"/>
</dbReference>
<evidence type="ECO:0000256" key="4">
    <source>
        <dbReference type="ARBA" id="ARBA00022670"/>
    </source>
</evidence>
<dbReference type="Gene3D" id="2.30.42.10">
    <property type="match status" value="1"/>
</dbReference>
<comment type="similarity">
    <text evidence="3">Belongs to the peptidase M50B family.</text>
</comment>
<organism evidence="13 14">
    <name type="scientific">Rhodoluna lacicola</name>
    <dbReference type="NCBI Taxonomy" id="529884"/>
    <lineage>
        <taxon>Bacteria</taxon>
        <taxon>Bacillati</taxon>
        <taxon>Actinomycetota</taxon>
        <taxon>Actinomycetes</taxon>
        <taxon>Micrococcales</taxon>
        <taxon>Microbacteriaceae</taxon>
        <taxon>Luna cluster</taxon>
        <taxon>Luna-1 subcluster</taxon>
        <taxon>Rhodoluna</taxon>
    </lineage>
</organism>
<dbReference type="HOGENOM" id="CLU_025778_1_2_11"/>
<keyword evidence="5 11" id="KW-0812">Transmembrane</keyword>
<evidence type="ECO:0000256" key="6">
    <source>
        <dbReference type="ARBA" id="ARBA00022801"/>
    </source>
</evidence>
<sequence>MSESLWYVGGIIFVAIGIAVSIGLHELGHLWPAKKFGVKVPTYAIGFGPTLFKFTRGETTYAVKLIPLGGYITMIGMYPPNKIAGAKNETASQIKKRGFFADMIFSARNAHSEHVTAADKNRMFYQLPVWKRMIIMFGGPLMNLMLGVFLMVVVISGIGTIRQSTTIDQVMPCVIVQPRSASECTDMDPISPASQAGLAAGDEIISVNGKTIETSADLSANLTAGQAATLTIRPSGSKATKNIELTPIAAARGKVDANGNPVLAPDGTVQLEQRAVIGILFGSERSQQPVAKALEQSVFGISQVAQMILTLPQQLTDVAISTFTGEPRNPNGAVSVVGIGQISGEISANNNIDVVDKLSVGLSIVASLNFALFGFNMLPLLPLDGGHIAGGIYESLKRGLFRVLRKPAPGPADTALLMPVTWFVFILLMAMSALLIIADLVNPITI</sequence>
<keyword evidence="10 11" id="KW-0472">Membrane</keyword>
<evidence type="ECO:0000256" key="1">
    <source>
        <dbReference type="ARBA" id="ARBA00001947"/>
    </source>
</evidence>
<dbReference type="InterPro" id="IPR004387">
    <property type="entry name" value="Pept_M50_Zn"/>
</dbReference>
<evidence type="ECO:0000256" key="7">
    <source>
        <dbReference type="ARBA" id="ARBA00022833"/>
    </source>
</evidence>
<dbReference type="Pfam" id="PF17820">
    <property type="entry name" value="PDZ_6"/>
    <property type="match status" value="1"/>
</dbReference>
<dbReference type="InterPro" id="IPR036034">
    <property type="entry name" value="PDZ_sf"/>
</dbReference>
<dbReference type="GO" id="GO:0004222">
    <property type="term" value="F:metalloendopeptidase activity"/>
    <property type="evidence" value="ECO:0007669"/>
    <property type="project" value="InterPro"/>
</dbReference>